<evidence type="ECO:0000313" key="2">
    <source>
        <dbReference type="Proteomes" id="UP000813444"/>
    </source>
</evidence>
<name>A0A8K0SSX7_9HYPO</name>
<organism evidence="1 2">
    <name type="scientific">Stachybotrys elegans</name>
    <dbReference type="NCBI Taxonomy" id="80388"/>
    <lineage>
        <taxon>Eukaryota</taxon>
        <taxon>Fungi</taxon>
        <taxon>Dikarya</taxon>
        <taxon>Ascomycota</taxon>
        <taxon>Pezizomycotina</taxon>
        <taxon>Sordariomycetes</taxon>
        <taxon>Hypocreomycetidae</taxon>
        <taxon>Hypocreales</taxon>
        <taxon>Stachybotryaceae</taxon>
        <taxon>Stachybotrys</taxon>
    </lineage>
</organism>
<dbReference type="OrthoDB" id="1658288at2759"/>
<comment type="caution">
    <text evidence="1">The sequence shown here is derived from an EMBL/GenBank/DDBJ whole genome shotgun (WGS) entry which is preliminary data.</text>
</comment>
<evidence type="ECO:0000313" key="1">
    <source>
        <dbReference type="EMBL" id="KAH7313990.1"/>
    </source>
</evidence>
<dbReference type="PANTHER" id="PTHR35205:SF1">
    <property type="entry name" value="ZU5 DOMAIN-CONTAINING PROTEIN"/>
    <property type="match status" value="1"/>
</dbReference>
<dbReference type="AlphaFoldDB" id="A0A8K0SSX7"/>
<dbReference type="Proteomes" id="UP000813444">
    <property type="component" value="Unassembled WGS sequence"/>
</dbReference>
<dbReference type="EMBL" id="JAGPNK010000009">
    <property type="protein sequence ID" value="KAH7313990.1"/>
    <property type="molecule type" value="Genomic_DNA"/>
</dbReference>
<reference evidence="1" key="1">
    <citation type="journal article" date="2021" name="Nat. Commun.">
        <title>Genetic determinants of endophytism in the Arabidopsis root mycobiome.</title>
        <authorList>
            <person name="Mesny F."/>
            <person name="Miyauchi S."/>
            <person name="Thiergart T."/>
            <person name="Pickel B."/>
            <person name="Atanasova L."/>
            <person name="Karlsson M."/>
            <person name="Huettel B."/>
            <person name="Barry K.W."/>
            <person name="Haridas S."/>
            <person name="Chen C."/>
            <person name="Bauer D."/>
            <person name="Andreopoulos W."/>
            <person name="Pangilinan J."/>
            <person name="LaButti K."/>
            <person name="Riley R."/>
            <person name="Lipzen A."/>
            <person name="Clum A."/>
            <person name="Drula E."/>
            <person name="Henrissat B."/>
            <person name="Kohler A."/>
            <person name="Grigoriev I.V."/>
            <person name="Martin F.M."/>
            <person name="Hacquard S."/>
        </authorList>
    </citation>
    <scope>NUCLEOTIDE SEQUENCE</scope>
    <source>
        <strain evidence="1">MPI-CAGE-CH-0235</strain>
    </source>
</reference>
<accession>A0A8K0SSX7</accession>
<sequence length="166" mass="18895">MSKLLEHIPRAHTGTVLWTSRDERIVGTLVSPRRGIRVGPMTPTESTKLLETARNMEIYEDSTEAVALAQELQQLPLAISQAGAYMRRTSTPIRIILETWTISMERIQQESAMAYRMLNVIAYVDHRNIPVELLTAAVQDDGEDQEEEPMDLDVIQAITRLKEFLF</sequence>
<gene>
    <name evidence="1" type="ORF">B0I35DRAFT_436220</name>
</gene>
<dbReference type="PANTHER" id="PTHR35205">
    <property type="entry name" value="NB-ARC AND TPR DOMAIN PROTEIN"/>
    <property type="match status" value="1"/>
</dbReference>
<keyword evidence="2" id="KW-1185">Reference proteome</keyword>
<proteinExistence type="predicted"/>
<protein>
    <submittedName>
        <fullName evidence="1">Uncharacterized protein</fullName>
    </submittedName>
</protein>